<accession>A0A017T249</accession>
<dbReference type="EMBL" id="ASRX01000048">
    <property type="protein sequence ID" value="EYF03323.1"/>
    <property type="molecule type" value="Genomic_DNA"/>
</dbReference>
<keyword evidence="3" id="KW-0449">Lipoprotein</keyword>
<dbReference type="PROSITE" id="PS51257">
    <property type="entry name" value="PROKAR_LIPOPROTEIN"/>
    <property type="match status" value="1"/>
</dbReference>
<protein>
    <submittedName>
        <fullName evidence="3">Putative lipoprotein</fullName>
    </submittedName>
</protein>
<name>A0A017T249_9BACT</name>
<dbReference type="AlphaFoldDB" id="A0A017T249"/>
<comment type="caution">
    <text evidence="3">The sequence shown here is derived from an EMBL/GenBank/DDBJ whole genome shotgun (WGS) entry which is preliminary data.</text>
</comment>
<feature type="chain" id="PRO_5001496864" evidence="2">
    <location>
        <begin position="28"/>
        <end position="401"/>
    </location>
</feature>
<gene>
    <name evidence="3" type="ORF">CAP_5654</name>
</gene>
<keyword evidence="2" id="KW-0732">Signal</keyword>
<feature type="signal peptide" evidence="2">
    <location>
        <begin position="1"/>
        <end position="27"/>
    </location>
</feature>
<evidence type="ECO:0000313" key="4">
    <source>
        <dbReference type="Proteomes" id="UP000019678"/>
    </source>
</evidence>
<evidence type="ECO:0000256" key="2">
    <source>
        <dbReference type="SAM" id="SignalP"/>
    </source>
</evidence>
<evidence type="ECO:0000256" key="1">
    <source>
        <dbReference type="SAM" id="MobiDB-lite"/>
    </source>
</evidence>
<dbReference type="STRING" id="1192034.CAP_5654"/>
<keyword evidence="4" id="KW-1185">Reference proteome</keyword>
<sequence length="401" mass="41260">MNQTRASRSPFFFLTAAALTLALTGLAAGCSDDGSDDTGPTTTTTTTGTGGTGGTGGGDCQTISLDGIELVSMHEDQFDASDSVPVIRTPGSLANLSGDPASADRLRILFDGDLGVGVHAMDGDPNQALPDYAATFVPNCTACAVLQEDRDPSNAYLKTYTVSSGELEITDMVTPHQTAGVARNLELREVEETAEGTYAFVPGGTCYRIQEATFDVRLPNGCKPFVAGSCPADQYCMPLNAVGTDGQCVTGGDVALGEPCTRASTTSWDSDCQLGLRCIGDTGEDPTCQQVCDVLSATPGCPSDTLCGGGYSICMDVSILQNSGTDDALVGEVCATDPEALYCGGAGQRGLCYDDDGDGALESMCVPFSSAPSQCPAGRTAGYVAYKAGIDRSTLFCIPPL</sequence>
<organism evidence="3 4">
    <name type="scientific">Chondromyces apiculatus DSM 436</name>
    <dbReference type="NCBI Taxonomy" id="1192034"/>
    <lineage>
        <taxon>Bacteria</taxon>
        <taxon>Pseudomonadati</taxon>
        <taxon>Myxococcota</taxon>
        <taxon>Polyangia</taxon>
        <taxon>Polyangiales</taxon>
        <taxon>Polyangiaceae</taxon>
        <taxon>Chondromyces</taxon>
    </lineage>
</organism>
<dbReference type="Proteomes" id="UP000019678">
    <property type="component" value="Unassembled WGS sequence"/>
</dbReference>
<reference evidence="3 4" key="1">
    <citation type="submission" date="2013-05" db="EMBL/GenBank/DDBJ databases">
        <title>Genome assembly of Chondromyces apiculatus DSM 436.</title>
        <authorList>
            <person name="Sharma G."/>
            <person name="Khatri I."/>
            <person name="Kaur C."/>
            <person name="Mayilraj S."/>
            <person name="Subramanian S."/>
        </authorList>
    </citation>
    <scope>NUCLEOTIDE SEQUENCE [LARGE SCALE GENOMIC DNA]</scope>
    <source>
        <strain evidence="3 4">DSM 436</strain>
    </source>
</reference>
<feature type="compositionally biased region" description="Gly residues" evidence="1">
    <location>
        <begin position="48"/>
        <end position="58"/>
    </location>
</feature>
<feature type="compositionally biased region" description="Low complexity" evidence="1">
    <location>
        <begin position="31"/>
        <end position="47"/>
    </location>
</feature>
<proteinExistence type="predicted"/>
<evidence type="ECO:0000313" key="3">
    <source>
        <dbReference type="EMBL" id="EYF03323.1"/>
    </source>
</evidence>
<dbReference type="eggNOG" id="ENOG5030TH7">
    <property type="taxonomic scope" value="Bacteria"/>
</dbReference>
<feature type="region of interest" description="Disordered" evidence="1">
    <location>
        <begin position="31"/>
        <end position="58"/>
    </location>
</feature>
<dbReference type="OrthoDB" id="5504431at2"/>
<dbReference type="RefSeq" id="WP_044246230.1">
    <property type="nucleotide sequence ID" value="NZ_ASRX01000048.1"/>
</dbReference>